<dbReference type="Proteomes" id="UP000233524">
    <property type="component" value="Unassembled WGS sequence"/>
</dbReference>
<evidence type="ECO:0000256" key="9">
    <source>
        <dbReference type="ARBA" id="ARBA00038929"/>
    </source>
</evidence>
<comment type="caution">
    <text evidence="12">The sequence shown here is derived from an EMBL/GenBank/DDBJ whole genome shotgun (WGS) entry which is preliminary data.</text>
</comment>
<protein>
    <recommendedName>
        <fullName evidence="9">glucan 1,3-beta-glucosidase</fullName>
        <ecNumber evidence="9">3.2.1.58</ecNumber>
    </recommendedName>
</protein>
<comment type="subcellular location">
    <subcellularLocation>
        <location evidence="1">Secreted</location>
    </subcellularLocation>
</comment>
<accession>A0A2N3N6L3</accession>
<evidence type="ECO:0000256" key="3">
    <source>
        <dbReference type="ARBA" id="ARBA00022525"/>
    </source>
</evidence>
<dbReference type="GO" id="GO:0071555">
    <property type="term" value="P:cell wall organization"/>
    <property type="evidence" value="ECO:0007669"/>
    <property type="project" value="UniProtKB-KW"/>
</dbReference>
<evidence type="ECO:0000256" key="2">
    <source>
        <dbReference type="ARBA" id="ARBA00005641"/>
    </source>
</evidence>
<evidence type="ECO:0000259" key="11">
    <source>
        <dbReference type="Pfam" id="PF00150"/>
    </source>
</evidence>
<reference evidence="12 13" key="1">
    <citation type="journal article" date="2017" name="G3 (Bethesda)">
        <title>First Draft Genome Sequence of the Pathogenic Fungus Lomentospora prolificans (Formerly Scedosporium prolificans).</title>
        <authorList>
            <person name="Luo R."/>
            <person name="Zimin A."/>
            <person name="Workman R."/>
            <person name="Fan Y."/>
            <person name="Pertea G."/>
            <person name="Grossman N."/>
            <person name="Wear M.P."/>
            <person name="Jia B."/>
            <person name="Miller H."/>
            <person name="Casadevall A."/>
            <person name="Timp W."/>
            <person name="Zhang S.X."/>
            <person name="Salzberg S.L."/>
        </authorList>
    </citation>
    <scope>NUCLEOTIDE SEQUENCE [LARGE SCALE GENOMIC DNA]</scope>
    <source>
        <strain evidence="12 13">JHH-5317</strain>
    </source>
</reference>
<name>A0A2N3N6L3_9PEZI</name>
<evidence type="ECO:0000256" key="5">
    <source>
        <dbReference type="ARBA" id="ARBA00022801"/>
    </source>
</evidence>
<dbReference type="GO" id="GO:0004338">
    <property type="term" value="F:glucan exo-1,3-beta-glucosidase activity"/>
    <property type="evidence" value="ECO:0007669"/>
    <property type="project" value="UniProtKB-EC"/>
</dbReference>
<dbReference type="GO" id="GO:0005576">
    <property type="term" value="C:extracellular region"/>
    <property type="evidence" value="ECO:0007669"/>
    <property type="project" value="UniProtKB-SubCell"/>
</dbReference>
<organism evidence="12 13">
    <name type="scientific">Lomentospora prolificans</name>
    <dbReference type="NCBI Taxonomy" id="41688"/>
    <lineage>
        <taxon>Eukaryota</taxon>
        <taxon>Fungi</taxon>
        <taxon>Dikarya</taxon>
        <taxon>Ascomycota</taxon>
        <taxon>Pezizomycotina</taxon>
        <taxon>Sordariomycetes</taxon>
        <taxon>Hypocreomycetidae</taxon>
        <taxon>Microascales</taxon>
        <taxon>Microascaceae</taxon>
        <taxon>Lomentospora</taxon>
    </lineage>
</organism>
<dbReference type="EMBL" id="NLAX01000701">
    <property type="protein sequence ID" value="PKS08071.1"/>
    <property type="molecule type" value="Genomic_DNA"/>
</dbReference>
<evidence type="ECO:0000256" key="1">
    <source>
        <dbReference type="ARBA" id="ARBA00004613"/>
    </source>
</evidence>
<keyword evidence="3" id="KW-0964">Secreted</keyword>
<dbReference type="InterPro" id="IPR050386">
    <property type="entry name" value="Glycosyl_hydrolase_5"/>
</dbReference>
<dbReference type="Pfam" id="PF00150">
    <property type="entry name" value="Cellulase"/>
    <property type="match status" value="1"/>
</dbReference>
<keyword evidence="4" id="KW-0732">Signal</keyword>
<dbReference type="Gene3D" id="3.20.20.80">
    <property type="entry name" value="Glycosidases"/>
    <property type="match status" value="1"/>
</dbReference>
<evidence type="ECO:0000313" key="13">
    <source>
        <dbReference type="Proteomes" id="UP000233524"/>
    </source>
</evidence>
<sequence>MTSGYCGDHHSGRAAPIALFGCWVCHGAKGVNLGGWLHQEAVIDPKFWVQYGGDALDEWDLCVKLGPRCGPVLEQRYATCIQTSDIDTLAAAGINLLRIPTGYNAWVKVPGSALHTGRQVEYLRAITNYAIAKYGMHVIVDIHSLPGGLNGMGLGGREGGYDWFQNQTALEYSYKAVDAAISFIQSSNYPQAFTLAPINEPVDNRDMSKFGTPEALTDAGAAWVLVYFEEVLARVKKVNAKIPVMLQGSFKGEEYWAPHFDAGANIVFDMHHYYFAGRPATSANIPEWICIDAFGSTGDGKFPVFVGEWSIQAASNNTFASRATNLNTGIKAWEKYAQGSAYWTFRFSGNVSVDGEGVQGDYWSYESFVYMGMINSDSGISCA</sequence>
<dbReference type="EC" id="3.2.1.58" evidence="9"/>
<dbReference type="OrthoDB" id="1887033at2759"/>
<keyword evidence="5 10" id="KW-0378">Hydrolase</keyword>
<comment type="catalytic activity">
    <reaction evidence="8">
        <text>Successive hydrolysis of beta-D-glucose units from the non-reducing ends of (1-&gt;3)-beta-D-glucans, releasing alpha-glucose.</text>
        <dbReference type="EC" id="3.2.1.58"/>
    </reaction>
</comment>
<dbReference type="VEuPathDB" id="FungiDB:jhhlp_006683"/>
<feature type="domain" description="Glycoside hydrolase family 5" evidence="11">
    <location>
        <begin position="81"/>
        <end position="345"/>
    </location>
</feature>
<dbReference type="GO" id="GO:0009986">
    <property type="term" value="C:cell surface"/>
    <property type="evidence" value="ECO:0007669"/>
    <property type="project" value="TreeGrafter"/>
</dbReference>
<evidence type="ECO:0000256" key="6">
    <source>
        <dbReference type="ARBA" id="ARBA00023295"/>
    </source>
</evidence>
<dbReference type="PANTHER" id="PTHR31297:SF1">
    <property type="entry name" value="GLUCAN 1,3-BETA-GLUCOSIDASE I_II-RELATED"/>
    <property type="match status" value="1"/>
</dbReference>
<dbReference type="AlphaFoldDB" id="A0A2N3N6L3"/>
<dbReference type="InParanoid" id="A0A2N3N6L3"/>
<proteinExistence type="inferred from homology"/>
<dbReference type="InterPro" id="IPR001547">
    <property type="entry name" value="Glyco_hydro_5"/>
</dbReference>
<dbReference type="InterPro" id="IPR017853">
    <property type="entry name" value="GH"/>
</dbReference>
<gene>
    <name evidence="12" type="ORF">jhhlp_006683</name>
</gene>
<keyword evidence="6 10" id="KW-0326">Glycosidase</keyword>
<dbReference type="SUPFAM" id="SSF51445">
    <property type="entry name" value="(Trans)glycosidases"/>
    <property type="match status" value="1"/>
</dbReference>
<dbReference type="PANTHER" id="PTHR31297">
    <property type="entry name" value="GLUCAN ENDO-1,6-BETA-GLUCOSIDASE B"/>
    <property type="match status" value="1"/>
</dbReference>
<evidence type="ECO:0000256" key="10">
    <source>
        <dbReference type="RuleBase" id="RU361153"/>
    </source>
</evidence>
<keyword evidence="13" id="KW-1185">Reference proteome</keyword>
<dbReference type="STRING" id="41688.A0A2N3N6L3"/>
<keyword evidence="7" id="KW-0961">Cell wall biogenesis/degradation</keyword>
<dbReference type="GO" id="GO:0009251">
    <property type="term" value="P:glucan catabolic process"/>
    <property type="evidence" value="ECO:0007669"/>
    <property type="project" value="TreeGrafter"/>
</dbReference>
<evidence type="ECO:0000256" key="8">
    <source>
        <dbReference type="ARBA" id="ARBA00036824"/>
    </source>
</evidence>
<evidence type="ECO:0000256" key="7">
    <source>
        <dbReference type="ARBA" id="ARBA00023316"/>
    </source>
</evidence>
<evidence type="ECO:0000256" key="4">
    <source>
        <dbReference type="ARBA" id="ARBA00022729"/>
    </source>
</evidence>
<comment type="similarity">
    <text evidence="2 10">Belongs to the glycosyl hydrolase 5 (cellulase A) family.</text>
</comment>
<evidence type="ECO:0000313" key="12">
    <source>
        <dbReference type="EMBL" id="PKS08071.1"/>
    </source>
</evidence>